<feature type="compositionally biased region" description="Polar residues" evidence="1">
    <location>
        <begin position="37"/>
        <end position="55"/>
    </location>
</feature>
<keyword evidence="5" id="KW-1185">Reference proteome</keyword>
<proteinExistence type="predicted"/>
<feature type="domain" description="WAP" evidence="3">
    <location>
        <begin position="75"/>
        <end position="119"/>
    </location>
</feature>
<keyword evidence="2" id="KW-0732">Signal</keyword>
<evidence type="ECO:0000256" key="2">
    <source>
        <dbReference type="SAM" id="SignalP"/>
    </source>
</evidence>
<evidence type="ECO:0000259" key="3">
    <source>
        <dbReference type="PROSITE" id="PS51390"/>
    </source>
</evidence>
<dbReference type="PANTHER" id="PTHR19441:SF95">
    <property type="entry name" value="PERLWAPIN ISOFORM X1"/>
    <property type="match status" value="1"/>
</dbReference>
<dbReference type="GO" id="GO:0005615">
    <property type="term" value="C:extracellular space"/>
    <property type="evidence" value="ECO:0007669"/>
    <property type="project" value="TreeGrafter"/>
</dbReference>
<dbReference type="PROSITE" id="PS51390">
    <property type="entry name" value="WAP"/>
    <property type="match status" value="2"/>
</dbReference>
<accession>A0A9J8CS66</accession>
<dbReference type="Pfam" id="PF00095">
    <property type="entry name" value="WAP"/>
    <property type="match status" value="2"/>
</dbReference>
<dbReference type="Ensembl" id="ENSCCRT00000168609.1">
    <property type="protein sequence ID" value="ENSCCRP00000168711.1"/>
    <property type="gene ID" value="ENSCCRG00000082743.1"/>
</dbReference>
<sequence length="144" mass="14922">MTAQVYFLLIAVLSCLFGYLSITDATRTTAKPGRCPPQSSGSKLCTSSCKNDSNCPKNEKCCRNGCGSYCTAPYRVKPGQCPIPEMIPMSAESCFHDGQCPATQKCCPTTSGRTCSEPRGQGNGQGSGQGTGQGSSKGQGSSVG</sequence>
<reference evidence="4" key="2">
    <citation type="submission" date="2025-09" db="UniProtKB">
        <authorList>
            <consortium name="Ensembl"/>
        </authorList>
    </citation>
    <scope>IDENTIFICATION</scope>
</reference>
<evidence type="ECO:0000313" key="4">
    <source>
        <dbReference type="Ensembl" id="ENSCCRP00000168711.1"/>
    </source>
</evidence>
<dbReference type="OMA" id="NLKCCKG"/>
<dbReference type="PANTHER" id="PTHR19441">
    <property type="entry name" value="WHEY ACDIC PROTEIN WAP"/>
    <property type="match status" value="1"/>
</dbReference>
<dbReference type="SUPFAM" id="SSF57256">
    <property type="entry name" value="Elafin-like"/>
    <property type="match status" value="2"/>
</dbReference>
<evidence type="ECO:0000313" key="5">
    <source>
        <dbReference type="Proteomes" id="UP001108240"/>
    </source>
</evidence>
<dbReference type="GeneTree" id="ENSGT01060000248817"/>
<dbReference type="InterPro" id="IPR050514">
    <property type="entry name" value="WAP_four-disulfide_core"/>
</dbReference>
<dbReference type="InterPro" id="IPR036645">
    <property type="entry name" value="Elafin-like_sf"/>
</dbReference>
<dbReference type="Gene3D" id="4.10.75.10">
    <property type="entry name" value="Elafin-like"/>
    <property type="match status" value="2"/>
</dbReference>
<feature type="domain" description="WAP" evidence="3">
    <location>
        <begin position="28"/>
        <end position="74"/>
    </location>
</feature>
<feature type="region of interest" description="Disordered" evidence="1">
    <location>
        <begin position="31"/>
        <end position="55"/>
    </location>
</feature>
<name>A0A9J8CS66_CYPCA</name>
<dbReference type="InterPro" id="IPR008197">
    <property type="entry name" value="WAP_dom"/>
</dbReference>
<feature type="signal peptide" evidence="2">
    <location>
        <begin position="1"/>
        <end position="25"/>
    </location>
</feature>
<dbReference type="GO" id="GO:0019731">
    <property type="term" value="P:antibacterial humoral response"/>
    <property type="evidence" value="ECO:0007669"/>
    <property type="project" value="TreeGrafter"/>
</dbReference>
<reference evidence="4" key="1">
    <citation type="submission" date="2025-08" db="UniProtKB">
        <authorList>
            <consortium name="Ensembl"/>
        </authorList>
    </citation>
    <scope>IDENTIFICATION</scope>
</reference>
<dbReference type="PRINTS" id="PR00003">
    <property type="entry name" value="4DISULPHCORE"/>
</dbReference>
<dbReference type="SMART" id="SM00217">
    <property type="entry name" value="WAP"/>
    <property type="match status" value="2"/>
</dbReference>
<organism evidence="4 5">
    <name type="scientific">Cyprinus carpio carpio</name>
    <dbReference type="NCBI Taxonomy" id="630221"/>
    <lineage>
        <taxon>Eukaryota</taxon>
        <taxon>Metazoa</taxon>
        <taxon>Chordata</taxon>
        <taxon>Craniata</taxon>
        <taxon>Vertebrata</taxon>
        <taxon>Euteleostomi</taxon>
        <taxon>Actinopterygii</taxon>
        <taxon>Neopterygii</taxon>
        <taxon>Teleostei</taxon>
        <taxon>Ostariophysi</taxon>
        <taxon>Cypriniformes</taxon>
        <taxon>Cyprinidae</taxon>
        <taxon>Cyprininae</taxon>
        <taxon>Cyprinus</taxon>
    </lineage>
</organism>
<dbReference type="AlphaFoldDB" id="A0A9J8CS66"/>
<feature type="region of interest" description="Disordered" evidence="1">
    <location>
        <begin position="108"/>
        <end position="144"/>
    </location>
</feature>
<dbReference type="GO" id="GO:0045087">
    <property type="term" value="P:innate immune response"/>
    <property type="evidence" value="ECO:0007669"/>
    <property type="project" value="TreeGrafter"/>
</dbReference>
<feature type="compositionally biased region" description="Gly residues" evidence="1">
    <location>
        <begin position="121"/>
        <end position="144"/>
    </location>
</feature>
<dbReference type="GO" id="GO:0004867">
    <property type="term" value="F:serine-type endopeptidase inhibitor activity"/>
    <property type="evidence" value="ECO:0007669"/>
    <property type="project" value="TreeGrafter"/>
</dbReference>
<feature type="chain" id="PRO_5039889134" description="WAP domain-containing protein" evidence="2">
    <location>
        <begin position="26"/>
        <end position="144"/>
    </location>
</feature>
<evidence type="ECO:0000256" key="1">
    <source>
        <dbReference type="SAM" id="MobiDB-lite"/>
    </source>
</evidence>
<dbReference type="Proteomes" id="UP001108240">
    <property type="component" value="Unplaced"/>
</dbReference>
<protein>
    <recommendedName>
        <fullName evidence="3">WAP domain-containing protein</fullName>
    </recommendedName>
</protein>